<dbReference type="AlphaFoldDB" id="A0A0V1JIP1"/>
<dbReference type="Proteomes" id="UP000054805">
    <property type="component" value="Unassembled WGS sequence"/>
</dbReference>
<protein>
    <submittedName>
        <fullName evidence="2">Uncharacterized protein</fullName>
    </submittedName>
</protein>
<evidence type="ECO:0000313" key="5">
    <source>
        <dbReference type="Proteomes" id="UP000054805"/>
    </source>
</evidence>
<dbReference type="EMBL" id="JYDR01000003">
    <property type="protein sequence ID" value="KRY78808.1"/>
    <property type="molecule type" value="Genomic_DNA"/>
</dbReference>
<evidence type="ECO:0000313" key="2">
    <source>
        <dbReference type="EMBL" id="KRZ34832.1"/>
    </source>
</evidence>
<name>A0A0V1JIP1_TRIPS</name>
<organism evidence="2 5">
    <name type="scientific">Trichinella pseudospiralis</name>
    <name type="common">Parasitic roundworm</name>
    <dbReference type="NCBI Taxonomy" id="6337"/>
    <lineage>
        <taxon>Eukaryota</taxon>
        <taxon>Metazoa</taxon>
        <taxon>Ecdysozoa</taxon>
        <taxon>Nematoda</taxon>
        <taxon>Enoplea</taxon>
        <taxon>Dorylaimia</taxon>
        <taxon>Trichinellida</taxon>
        <taxon>Trichinellidae</taxon>
        <taxon>Trichinella</taxon>
    </lineage>
</organism>
<accession>A0A0V1JIP1</accession>
<dbReference type="EMBL" id="JYDS01000002">
    <property type="protein sequence ID" value="KRZ34832.1"/>
    <property type="molecule type" value="Genomic_DNA"/>
</dbReference>
<dbReference type="EMBL" id="JYDV01000001">
    <property type="protein sequence ID" value="KRZ46138.1"/>
    <property type="molecule type" value="Genomic_DNA"/>
</dbReference>
<comment type="caution">
    <text evidence="2">The sequence shown here is derived from an EMBL/GenBank/DDBJ whole genome shotgun (WGS) entry which is preliminary data.</text>
</comment>
<proteinExistence type="predicted"/>
<evidence type="ECO:0000313" key="1">
    <source>
        <dbReference type="EMBL" id="KRY78808.1"/>
    </source>
</evidence>
<evidence type="ECO:0000313" key="4">
    <source>
        <dbReference type="Proteomes" id="UP000054632"/>
    </source>
</evidence>
<sequence length="272" mass="31497">MYKQFRAWHVIREKYSKNKIQLQRENMLTKLVLFILCYIGNEKAVGKLLDFDIALQDWVNKNYISSLYYLFSERISTVKMSNVYSSEIILHLSNCSRNDMPFFMVRKTNGCTELSKNNPDLQLKCVLLHDGFPVLIEIIDQPLHCYNAALTALQEIEELNLLSKYYIANEMKSTVLLPPFLSTKINFQISNCTRKQFPIGMVRNKNGCYSIGSTNDAIICTALHRGLHVPFQKYMEPLLQCYKANSSATFEAEKKIFLHWKFAYANLVSGLE</sequence>
<evidence type="ECO:0000313" key="3">
    <source>
        <dbReference type="EMBL" id="KRZ46138.1"/>
    </source>
</evidence>
<dbReference type="Proteomes" id="UP000054826">
    <property type="component" value="Unassembled WGS sequence"/>
</dbReference>
<keyword evidence="5" id="KW-1185">Reference proteome</keyword>
<gene>
    <name evidence="1" type="ORF">T4A_2352</name>
    <name evidence="2" type="ORF">T4B_9183</name>
    <name evidence="3" type="ORF">T4C_5374</name>
</gene>
<dbReference type="Proteomes" id="UP000054632">
    <property type="component" value="Unassembled WGS sequence"/>
</dbReference>
<reference evidence="4 5" key="1">
    <citation type="submission" date="2015-01" db="EMBL/GenBank/DDBJ databases">
        <title>Evolution of Trichinella species and genotypes.</title>
        <authorList>
            <person name="Korhonen P.K."/>
            <person name="Edoardo P."/>
            <person name="Giuseppe L.R."/>
            <person name="Gasser R.B."/>
        </authorList>
    </citation>
    <scope>NUCLEOTIDE SEQUENCE [LARGE SCALE GENOMIC DNA]</scope>
    <source>
        <strain evidence="1">ISS13</strain>
        <strain evidence="3">ISS176</strain>
        <strain evidence="2">ISS588</strain>
    </source>
</reference>